<dbReference type="AlphaFoldDB" id="A0AAW1U2E6"/>
<dbReference type="PANTHER" id="PTHR11461">
    <property type="entry name" value="SERINE PROTEASE INHIBITOR, SERPIN"/>
    <property type="match status" value="1"/>
</dbReference>
<evidence type="ECO:0000256" key="1">
    <source>
        <dbReference type="ARBA" id="ARBA00009500"/>
    </source>
</evidence>
<dbReference type="InterPro" id="IPR036186">
    <property type="entry name" value="Serpin_sf"/>
</dbReference>
<dbReference type="SUPFAM" id="SSF56574">
    <property type="entry name" value="Serpins"/>
    <property type="match status" value="1"/>
</dbReference>
<protein>
    <recommendedName>
        <fullName evidence="5">Serpin domain-containing protein</fullName>
    </recommendedName>
</protein>
<dbReference type="SMART" id="SM00093">
    <property type="entry name" value="SERPIN"/>
    <property type="match status" value="1"/>
</dbReference>
<accession>A0AAW1U2E6</accession>
<sequence length="388" mass="44378">MVFTKNVIDLFIFLGIGTILSSCYAISPTFLRTNNEISINLYQELIESQKENFVFGIFPLDAMVALTYLGIEGDVASEIKSAFAWNVSDDQMKLEFQAALQELTHLSHCDIHVSNRIFASKRLNLNPKFVETASNFDTNIVKVDFGSAKQAMEHINHWASNRTYKKLTNWVDEKHFNAETDLVSVNNIFLRAKWLNGFDKKETTKMDFHVSSNETVKVDMMKISGDFMVARHPTLKIKMVKIPYKNERLYMVILLTDDLENVDHIGRKARENWYDRNFTSEYITIYLPKFEISSTIDMIPTLKNLGITKLFSSKISGITKEPAKLSVVTQKIYFDVNEKGSVADDSPLTEKKAHKKHDDSNEEGKVFHVNQPFVFGICTMISASFSDE</sequence>
<dbReference type="Proteomes" id="UP001431783">
    <property type="component" value="Unassembled WGS sequence"/>
</dbReference>
<dbReference type="GO" id="GO:0004867">
    <property type="term" value="F:serine-type endopeptidase inhibitor activity"/>
    <property type="evidence" value="ECO:0007669"/>
    <property type="project" value="UniProtKB-KW"/>
</dbReference>
<dbReference type="InterPro" id="IPR042178">
    <property type="entry name" value="Serpin_sf_1"/>
</dbReference>
<evidence type="ECO:0000256" key="3">
    <source>
        <dbReference type="ARBA" id="ARBA00022900"/>
    </source>
</evidence>
<dbReference type="GO" id="GO:0005615">
    <property type="term" value="C:extracellular space"/>
    <property type="evidence" value="ECO:0007669"/>
    <property type="project" value="InterPro"/>
</dbReference>
<dbReference type="InterPro" id="IPR000215">
    <property type="entry name" value="Serpin_fam"/>
</dbReference>
<dbReference type="Pfam" id="PF00079">
    <property type="entry name" value="Serpin"/>
    <property type="match status" value="1"/>
</dbReference>
<evidence type="ECO:0000259" key="5">
    <source>
        <dbReference type="SMART" id="SM00093"/>
    </source>
</evidence>
<evidence type="ECO:0000313" key="6">
    <source>
        <dbReference type="EMBL" id="KAK9874839.1"/>
    </source>
</evidence>
<evidence type="ECO:0000256" key="2">
    <source>
        <dbReference type="ARBA" id="ARBA00022690"/>
    </source>
</evidence>
<dbReference type="Gene3D" id="2.30.39.10">
    <property type="entry name" value="Alpha-1-antitrypsin, domain 1"/>
    <property type="match status" value="1"/>
</dbReference>
<evidence type="ECO:0000313" key="7">
    <source>
        <dbReference type="Proteomes" id="UP001431783"/>
    </source>
</evidence>
<dbReference type="PROSITE" id="PS51257">
    <property type="entry name" value="PROKAR_LIPOPROTEIN"/>
    <property type="match status" value="1"/>
</dbReference>
<dbReference type="PANTHER" id="PTHR11461:SF211">
    <property type="entry name" value="GH10112P-RELATED"/>
    <property type="match status" value="1"/>
</dbReference>
<comment type="similarity">
    <text evidence="1 4">Belongs to the serpin family.</text>
</comment>
<dbReference type="Gene3D" id="3.30.497.10">
    <property type="entry name" value="Antithrombin, subunit I, domain 2"/>
    <property type="match status" value="1"/>
</dbReference>
<organism evidence="6 7">
    <name type="scientific">Henosepilachna vigintioctopunctata</name>
    <dbReference type="NCBI Taxonomy" id="420089"/>
    <lineage>
        <taxon>Eukaryota</taxon>
        <taxon>Metazoa</taxon>
        <taxon>Ecdysozoa</taxon>
        <taxon>Arthropoda</taxon>
        <taxon>Hexapoda</taxon>
        <taxon>Insecta</taxon>
        <taxon>Pterygota</taxon>
        <taxon>Neoptera</taxon>
        <taxon>Endopterygota</taxon>
        <taxon>Coleoptera</taxon>
        <taxon>Polyphaga</taxon>
        <taxon>Cucujiformia</taxon>
        <taxon>Coccinelloidea</taxon>
        <taxon>Coccinellidae</taxon>
        <taxon>Epilachninae</taxon>
        <taxon>Epilachnini</taxon>
        <taxon>Henosepilachna</taxon>
    </lineage>
</organism>
<reference evidence="6 7" key="1">
    <citation type="submission" date="2023-03" db="EMBL/GenBank/DDBJ databases">
        <title>Genome insight into feeding habits of ladybird beetles.</title>
        <authorList>
            <person name="Li H.-S."/>
            <person name="Huang Y.-H."/>
            <person name="Pang H."/>
        </authorList>
    </citation>
    <scope>NUCLEOTIDE SEQUENCE [LARGE SCALE GENOMIC DNA]</scope>
    <source>
        <strain evidence="6">SYSU_2023b</strain>
        <tissue evidence="6">Whole body</tissue>
    </source>
</reference>
<keyword evidence="7" id="KW-1185">Reference proteome</keyword>
<name>A0AAW1U2E6_9CUCU</name>
<comment type="caution">
    <text evidence="6">The sequence shown here is derived from an EMBL/GenBank/DDBJ whole genome shotgun (WGS) entry which is preliminary data.</text>
</comment>
<feature type="domain" description="Serpin" evidence="5">
    <location>
        <begin position="39"/>
        <end position="388"/>
    </location>
</feature>
<proteinExistence type="inferred from homology"/>
<evidence type="ECO:0000256" key="4">
    <source>
        <dbReference type="RuleBase" id="RU000411"/>
    </source>
</evidence>
<dbReference type="InterPro" id="IPR023796">
    <property type="entry name" value="Serpin_dom"/>
</dbReference>
<dbReference type="EMBL" id="JARQZJ010000032">
    <property type="protein sequence ID" value="KAK9874839.1"/>
    <property type="molecule type" value="Genomic_DNA"/>
</dbReference>
<keyword evidence="2" id="KW-0646">Protease inhibitor</keyword>
<dbReference type="InterPro" id="IPR042185">
    <property type="entry name" value="Serpin_sf_2"/>
</dbReference>
<keyword evidence="3" id="KW-0722">Serine protease inhibitor</keyword>
<gene>
    <name evidence="6" type="ORF">WA026_005655</name>
</gene>